<dbReference type="AlphaFoldDB" id="A0A176K118"/>
<comment type="subcellular location">
    <subcellularLocation>
        <location evidence="1">Secreted</location>
    </subcellularLocation>
</comment>
<dbReference type="EMBL" id="JFHK01000007">
    <property type="protein sequence ID" value="OAA30700.1"/>
    <property type="molecule type" value="Genomic_DNA"/>
</dbReference>
<dbReference type="PANTHER" id="PTHR47763:SF1">
    <property type="entry name" value="DUF659 DOMAIN-CONTAINING PROTEIN"/>
    <property type="match status" value="1"/>
</dbReference>
<dbReference type="RefSeq" id="WP_068347277.1">
    <property type="nucleotide sequence ID" value="NZ_JFHK01000007.1"/>
</dbReference>
<reference evidence="5 6" key="1">
    <citation type="submission" date="2014-02" db="EMBL/GenBank/DDBJ databases">
        <title>Kosmotoga genome sequencing.</title>
        <authorList>
            <person name="Pollo S.M."/>
            <person name="Charchuk R."/>
            <person name="Nesbo C.L."/>
        </authorList>
    </citation>
    <scope>NUCLEOTIDE SEQUENCE [LARGE SCALE GENOMIC DNA]</scope>
    <source>
        <strain evidence="5 6">S304</strain>
    </source>
</reference>
<keyword evidence="3" id="KW-0732">Signal</keyword>
<dbReference type="InterPro" id="IPR002035">
    <property type="entry name" value="VWF_A"/>
</dbReference>
<evidence type="ECO:0000256" key="2">
    <source>
        <dbReference type="ARBA" id="ARBA00022525"/>
    </source>
</evidence>
<dbReference type="PATRIC" id="fig|1453497.3.peg.1931"/>
<feature type="domain" description="VWFA" evidence="4">
    <location>
        <begin position="74"/>
        <end position="253"/>
    </location>
</feature>
<dbReference type="OrthoDB" id="39131at2"/>
<organism evidence="5 6">
    <name type="scientific">Kosmotoga arenicorallina S304</name>
    <dbReference type="NCBI Taxonomy" id="1453497"/>
    <lineage>
        <taxon>Bacteria</taxon>
        <taxon>Thermotogati</taxon>
        <taxon>Thermotogota</taxon>
        <taxon>Thermotogae</taxon>
        <taxon>Kosmotogales</taxon>
        <taxon>Kosmotogaceae</taxon>
        <taxon>Kosmotoga</taxon>
    </lineage>
</organism>
<sequence>MRRTLLLLVFLCFFSAIFAQLNIMSVDTSTFPLIRMKISGEEATMSSIQVYDNGKAAKLLDFSMDSFEDRKPLDIVFVIDNSGTMGIKIASVKEKVASIAEDMRKNGYDLRFAVLGFGTTINHEFVNSKGSRFTTSVVELQNRLSEVLSYVGGADECQIRALYTAAGYDFRKDAGKVLILITDEDSYQNAVNDSFYQGLMKKIAERHLNVFVLYQDPDERYEEIANQSGGKIFKFDEEDFEKAFDELFVMRKFTSTMSFFLPYSYPELNPGEEHELRVVNLNTASEATTTIKIPEESRTTLKIFEMDHSGFPEIHLKISLNTYEQALYEDGITVYENGVKVKDISLLALSRKINAPVDIVFVLDTTASMINEIRAMVENLITFTEILENSGLDARIGLITFGDELRSRYDLTDNFIKIKKVLEEQYATGGGDIPEISLDAIMGISELNFRKNAQRIAIVVTDAAPHYRGDGTDFSGYSVSEVREFLLENMITFILVGPEKAVEFRDLRKDVPGKFIEISYARIRDFGSILNSIAMEITSQFEITYESPDHITPGERRVHVGYGIVGDSTVYSILPPIDFEINSFVAKPFVVKPGETVELRCTTYPDDLLEFDWHVESGEIIEQKSSKAIWKLPEEEGAYIATVIVKSAKFTKKAEVVVMVCEKACGQ</sequence>
<dbReference type="PROSITE" id="PS50234">
    <property type="entry name" value="VWFA"/>
    <property type="match status" value="2"/>
</dbReference>
<dbReference type="PRINTS" id="PR00453">
    <property type="entry name" value="VWFADOMAIN"/>
</dbReference>
<dbReference type="Proteomes" id="UP000077339">
    <property type="component" value="Unassembled WGS sequence"/>
</dbReference>
<proteinExistence type="predicted"/>
<dbReference type="InterPro" id="IPR052969">
    <property type="entry name" value="Thr-specific_kinase-like"/>
</dbReference>
<protein>
    <recommendedName>
        <fullName evidence="4">VWFA domain-containing protein</fullName>
    </recommendedName>
</protein>
<evidence type="ECO:0000256" key="1">
    <source>
        <dbReference type="ARBA" id="ARBA00004613"/>
    </source>
</evidence>
<keyword evidence="2" id="KW-0964">Secreted</keyword>
<dbReference type="InterPro" id="IPR056861">
    <property type="entry name" value="HMCN1-like_VWA"/>
</dbReference>
<dbReference type="CDD" id="cd00198">
    <property type="entry name" value="vWFA"/>
    <property type="match status" value="2"/>
</dbReference>
<gene>
    <name evidence="5" type="ORF">AT15_09740</name>
</gene>
<evidence type="ECO:0000313" key="6">
    <source>
        <dbReference type="Proteomes" id="UP000077339"/>
    </source>
</evidence>
<dbReference type="SUPFAM" id="SSF53300">
    <property type="entry name" value="vWA-like"/>
    <property type="match status" value="2"/>
</dbReference>
<dbReference type="Gene3D" id="3.40.50.410">
    <property type="entry name" value="von Willebrand factor, type A domain"/>
    <property type="match status" value="2"/>
</dbReference>
<dbReference type="Pfam" id="PF00092">
    <property type="entry name" value="VWA"/>
    <property type="match status" value="1"/>
</dbReference>
<dbReference type="PANTHER" id="PTHR47763">
    <property type="entry name" value="ALPHA-PROTEIN KINASE VWKA"/>
    <property type="match status" value="1"/>
</dbReference>
<evidence type="ECO:0000313" key="5">
    <source>
        <dbReference type="EMBL" id="OAA30700.1"/>
    </source>
</evidence>
<evidence type="ECO:0000259" key="4">
    <source>
        <dbReference type="PROSITE" id="PS50234"/>
    </source>
</evidence>
<accession>A0A176K118</accession>
<name>A0A176K118_9BACT</name>
<dbReference type="InterPro" id="IPR036465">
    <property type="entry name" value="vWFA_dom_sf"/>
</dbReference>
<feature type="domain" description="VWFA" evidence="4">
    <location>
        <begin position="358"/>
        <end position="537"/>
    </location>
</feature>
<dbReference type="STRING" id="1453497.AT15_09740"/>
<comment type="caution">
    <text evidence="5">The sequence shown here is derived from an EMBL/GenBank/DDBJ whole genome shotgun (WGS) entry which is preliminary data.</text>
</comment>
<dbReference type="SMART" id="SM00327">
    <property type="entry name" value="VWA"/>
    <property type="match status" value="2"/>
</dbReference>
<keyword evidence="6" id="KW-1185">Reference proteome</keyword>
<dbReference type="Pfam" id="PF25106">
    <property type="entry name" value="VWA_4"/>
    <property type="match status" value="1"/>
</dbReference>
<evidence type="ECO:0000256" key="3">
    <source>
        <dbReference type="ARBA" id="ARBA00022729"/>
    </source>
</evidence>
<dbReference type="GO" id="GO:0005737">
    <property type="term" value="C:cytoplasm"/>
    <property type="evidence" value="ECO:0007669"/>
    <property type="project" value="TreeGrafter"/>
</dbReference>
<dbReference type="GO" id="GO:0004674">
    <property type="term" value="F:protein serine/threonine kinase activity"/>
    <property type="evidence" value="ECO:0007669"/>
    <property type="project" value="TreeGrafter"/>
</dbReference>